<evidence type="ECO:0000313" key="2">
    <source>
        <dbReference type="Proteomes" id="UP000606786"/>
    </source>
</evidence>
<accession>A0A811VI93</accession>
<protein>
    <submittedName>
        <fullName evidence="1">(Mediterranean fruit fly) hypothetical protein</fullName>
    </submittedName>
</protein>
<sequence length="103" mass="11565">MCFSDTHTITYNVGPSSSLMQSSSREIAGFNSKAHGFLCTNMKNIFVCSGGVFACAHFLPVWLTCCNIPWHVLVYESMACRLCEILKISNTFCNVQLVFIQIW</sequence>
<proteinExistence type="predicted"/>
<reference evidence="1" key="1">
    <citation type="submission" date="2020-11" db="EMBL/GenBank/DDBJ databases">
        <authorList>
            <person name="Whitehead M."/>
        </authorList>
    </citation>
    <scope>NUCLEOTIDE SEQUENCE</scope>
    <source>
        <strain evidence="1">EGII</strain>
    </source>
</reference>
<dbReference type="AlphaFoldDB" id="A0A811VI93"/>
<name>A0A811VI93_CERCA</name>
<dbReference type="Proteomes" id="UP000606786">
    <property type="component" value="Unassembled WGS sequence"/>
</dbReference>
<evidence type="ECO:0000313" key="1">
    <source>
        <dbReference type="EMBL" id="CAD7015010.1"/>
    </source>
</evidence>
<organism evidence="1 2">
    <name type="scientific">Ceratitis capitata</name>
    <name type="common">Mediterranean fruit fly</name>
    <name type="synonym">Tephritis capitata</name>
    <dbReference type="NCBI Taxonomy" id="7213"/>
    <lineage>
        <taxon>Eukaryota</taxon>
        <taxon>Metazoa</taxon>
        <taxon>Ecdysozoa</taxon>
        <taxon>Arthropoda</taxon>
        <taxon>Hexapoda</taxon>
        <taxon>Insecta</taxon>
        <taxon>Pterygota</taxon>
        <taxon>Neoptera</taxon>
        <taxon>Endopterygota</taxon>
        <taxon>Diptera</taxon>
        <taxon>Brachycera</taxon>
        <taxon>Muscomorpha</taxon>
        <taxon>Tephritoidea</taxon>
        <taxon>Tephritidae</taxon>
        <taxon>Ceratitis</taxon>
        <taxon>Ceratitis</taxon>
    </lineage>
</organism>
<keyword evidence="2" id="KW-1185">Reference proteome</keyword>
<comment type="caution">
    <text evidence="1">The sequence shown here is derived from an EMBL/GenBank/DDBJ whole genome shotgun (WGS) entry which is preliminary data.</text>
</comment>
<gene>
    <name evidence="1" type="ORF">CCAP1982_LOCUS22967</name>
</gene>
<dbReference type="EMBL" id="CAJHJT010000056">
    <property type="protein sequence ID" value="CAD7015010.1"/>
    <property type="molecule type" value="Genomic_DNA"/>
</dbReference>